<organism evidence="1">
    <name type="scientific">gut metagenome</name>
    <dbReference type="NCBI Taxonomy" id="749906"/>
    <lineage>
        <taxon>unclassified sequences</taxon>
        <taxon>metagenomes</taxon>
        <taxon>organismal metagenomes</taxon>
    </lineage>
</organism>
<evidence type="ECO:0000313" key="1">
    <source>
        <dbReference type="EMBL" id="EJW95650.1"/>
    </source>
</evidence>
<comment type="caution">
    <text evidence="1">The sequence shown here is derived from an EMBL/GenBank/DDBJ whole genome shotgun (WGS) entry which is preliminary data.</text>
</comment>
<name>J9C737_9ZZZZ</name>
<gene>
    <name evidence="1" type="ORF">EVA_16241</name>
</gene>
<dbReference type="EMBL" id="AMCI01005693">
    <property type="protein sequence ID" value="EJW95650.1"/>
    <property type="molecule type" value="Genomic_DNA"/>
</dbReference>
<reference evidence="1" key="1">
    <citation type="journal article" date="2012" name="PLoS ONE">
        <title>Gene sets for utilization of primary and secondary nutrition supplies in the distal gut of endangered iberian lynx.</title>
        <authorList>
            <person name="Alcaide M."/>
            <person name="Messina E."/>
            <person name="Richter M."/>
            <person name="Bargiela R."/>
            <person name="Peplies J."/>
            <person name="Huws S.A."/>
            <person name="Newbold C.J."/>
            <person name="Golyshin P.N."/>
            <person name="Simon M.A."/>
            <person name="Lopez G."/>
            <person name="Yakimov M.M."/>
            <person name="Ferrer M."/>
        </authorList>
    </citation>
    <scope>NUCLEOTIDE SEQUENCE</scope>
</reference>
<protein>
    <submittedName>
        <fullName evidence="1">Uncharacterized protein</fullName>
    </submittedName>
</protein>
<accession>J9C737</accession>
<sequence length="94" mass="10678">MKRSSLILPFTLSSYSRLIMRLISEMRSCACSSCLMAAAVFRLPPISFCWTSSFTNRLSCLAAYSVTCRRFARTPAVNRSVRIKCAVQLRVRFL</sequence>
<proteinExistence type="predicted"/>
<dbReference type="AlphaFoldDB" id="J9C737"/>